<evidence type="ECO:0000259" key="8">
    <source>
        <dbReference type="PROSITE" id="PS51194"/>
    </source>
</evidence>
<dbReference type="EnsemblMetazoa" id="G16237.2">
    <property type="protein sequence ID" value="G16237.2:cds"/>
    <property type="gene ID" value="G16237"/>
</dbReference>
<evidence type="ECO:0000256" key="6">
    <source>
        <dbReference type="ARBA" id="ARBA00022884"/>
    </source>
</evidence>
<dbReference type="GO" id="GO:0005524">
    <property type="term" value="F:ATP binding"/>
    <property type="evidence" value="ECO:0007669"/>
    <property type="project" value="UniProtKB-KW"/>
</dbReference>
<dbReference type="Pfam" id="PF00271">
    <property type="entry name" value="Helicase_C"/>
    <property type="match status" value="1"/>
</dbReference>
<keyword evidence="2" id="KW-0547">Nucleotide-binding</keyword>
<dbReference type="PANTHER" id="PTHR47958">
    <property type="entry name" value="ATP-DEPENDENT RNA HELICASE DBP3"/>
    <property type="match status" value="1"/>
</dbReference>
<accession>A0A8W8J0U3</accession>
<dbReference type="GO" id="GO:0003723">
    <property type="term" value="F:RNA binding"/>
    <property type="evidence" value="ECO:0007669"/>
    <property type="project" value="UniProtKB-KW"/>
</dbReference>
<keyword evidence="4" id="KW-0347">Helicase</keyword>
<dbReference type="CDD" id="cd18787">
    <property type="entry name" value="SF2_C_DEAD"/>
    <property type="match status" value="1"/>
</dbReference>
<feature type="domain" description="Helicase C-terminal" evidence="8">
    <location>
        <begin position="38"/>
        <end position="199"/>
    </location>
</feature>
<keyword evidence="6" id="KW-0694">RNA-binding</keyword>
<dbReference type="FunFam" id="3.40.50.300:FF:000031">
    <property type="entry name" value="Eukaryotic initiation factor 4A-III"/>
    <property type="match status" value="1"/>
</dbReference>
<dbReference type="PROSITE" id="PS51194">
    <property type="entry name" value="HELICASE_CTER"/>
    <property type="match status" value="1"/>
</dbReference>
<dbReference type="InterPro" id="IPR001650">
    <property type="entry name" value="Helicase_C-like"/>
</dbReference>
<dbReference type="InterPro" id="IPR027417">
    <property type="entry name" value="P-loop_NTPase"/>
</dbReference>
<evidence type="ECO:0000256" key="7">
    <source>
        <dbReference type="ARBA" id="ARBA00047984"/>
    </source>
</evidence>
<evidence type="ECO:0000256" key="5">
    <source>
        <dbReference type="ARBA" id="ARBA00022840"/>
    </source>
</evidence>
<dbReference type="SUPFAM" id="SSF52540">
    <property type="entry name" value="P-loop containing nucleoside triphosphate hydrolases"/>
    <property type="match status" value="1"/>
</dbReference>
<evidence type="ECO:0000256" key="1">
    <source>
        <dbReference type="ARBA" id="ARBA00012552"/>
    </source>
</evidence>
<keyword evidence="5" id="KW-0067">ATP-binding</keyword>
<dbReference type="SMART" id="SM00490">
    <property type="entry name" value="HELICc"/>
    <property type="match status" value="1"/>
</dbReference>
<dbReference type="GO" id="GO:0003724">
    <property type="term" value="F:RNA helicase activity"/>
    <property type="evidence" value="ECO:0007669"/>
    <property type="project" value="UniProtKB-EC"/>
</dbReference>
<comment type="catalytic activity">
    <reaction evidence="7">
        <text>ATP + H2O = ADP + phosphate + H(+)</text>
        <dbReference type="Rhea" id="RHEA:13065"/>
        <dbReference type="ChEBI" id="CHEBI:15377"/>
        <dbReference type="ChEBI" id="CHEBI:15378"/>
        <dbReference type="ChEBI" id="CHEBI:30616"/>
        <dbReference type="ChEBI" id="CHEBI:43474"/>
        <dbReference type="ChEBI" id="CHEBI:456216"/>
        <dbReference type="EC" id="3.6.4.13"/>
    </reaction>
</comment>
<organism evidence="9 10">
    <name type="scientific">Magallana gigas</name>
    <name type="common">Pacific oyster</name>
    <name type="synonym">Crassostrea gigas</name>
    <dbReference type="NCBI Taxonomy" id="29159"/>
    <lineage>
        <taxon>Eukaryota</taxon>
        <taxon>Metazoa</taxon>
        <taxon>Spiralia</taxon>
        <taxon>Lophotrochozoa</taxon>
        <taxon>Mollusca</taxon>
        <taxon>Bivalvia</taxon>
        <taxon>Autobranchia</taxon>
        <taxon>Pteriomorphia</taxon>
        <taxon>Ostreida</taxon>
        <taxon>Ostreoidea</taxon>
        <taxon>Ostreidae</taxon>
        <taxon>Magallana</taxon>
    </lineage>
</organism>
<dbReference type="EC" id="3.6.4.13" evidence="1"/>
<protein>
    <recommendedName>
        <fullName evidence="1">RNA helicase</fullName>
        <ecNumber evidence="1">3.6.4.13</ecNumber>
    </recommendedName>
</protein>
<evidence type="ECO:0000313" key="10">
    <source>
        <dbReference type="Proteomes" id="UP000005408"/>
    </source>
</evidence>
<keyword evidence="10" id="KW-1185">Reference proteome</keyword>
<evidence type="ECO:0000313" key="9">
    <source>
        <dbReference type="EnsemblMetazoa" id="G16237.2:cds"/>
    </source>
</evidence>
<name>A0A8W8J0U3_MAGGI</name>
<evidence type="ECO:0000256" key="3">
    <source>
        <dbReference type="ARBA" id="ARBA00022801"/>
    </source>
</evidence>
<evidence type="ECO:0000256" key="4">
    <source>
        <dbReference type="ARBA" id="ARBA00022806"/>
    </source>
</evidence>
<dbReference type="Proteomes" id="UP000005408">
    <property type="component" value="Unassembled WGS sequence"/>
</dbReference>
<dbReference type="AlphaFoldDB" id="A0A8W8J0U3"/>
<proteinExistence type="predicted"/>
<reference evidence="9" key="1">
    <citation type="submission" date="2022-08" db="UniProtKB">
        <authorList>
            <consortium name="EnsemblMetazoa"/>
        </authorList>
    </citation>
    <scope>IDENTIFICATION</scope>
    <source>
        <strain evidence="9">05x7-T-G4-1.051#20</strain>
    </source>
</reference>
<evidence type="ECO:0000256" key="2">
    <source>
        <dbReference type="ARBA" id="ARBA00022741"/>
    </source>
</evidence>
<dbReference type="GO" id="GO:0016787">
    <property type="term" value="F:hydrolase activity"/>
    <property type="evidence" value="ECO:0007669"/>
    <property type="project" value="UniProtKB-KW"/>
</dbReference>
<keyword evidence="3" id="KW-0378">Hydrolase</keyword>
<sequence>QIILVSATLPPEVLDITHEFMRNPRRILVKREELTLQGIQQFYVNVEREDWKLDTLCDIYDTITVEKTIIFCNMRGKVEWLEREMNRRDFTVSAMHAGLSQKERELILRSFRTGSSRVLISTDLLSRGIDVQQVSLVINFDLPMERESYIHRIGRGGRFGRKGTAINFVTSDDFRKMEDLQKFYNTEILEMPSNIASLL</sequence>
<dbReference type="Gene3D" id="3.40.50.300">
    <property type="entry name" value="P-loop containing nucleotide triphosphate hydrolases"/>
    <property type="match status" value="1"/>
</dbReference>